<evidence type="ECO:0000256" key="1">
    <source>
        <dbReference type="SAM" id="MobiDB-lite"/>
    </source>
</evidence>
<evidence type="ECO:0008006" key="4">
    <source>
        <dbReference type="Google" id="ProtNLM"/>
    </source>
</evidence>
<dbReference type="InterPro" id="IPR005585">
    <property type="entry name" value="DUF327"/>
</dbReference>
<gene>
    <name evidence="2" type="ORF">EDC37_12412</name>
</gene>
<evidence type="ECO:0000313" key="2">
    <source>
        <dbReference type="EMBL" id="TCS76166.1"/>
    </source>
</evidence>
<keyword evidence="3" id="KW-1185">Reference proteome</keyword>
<accession>A0A4R3K236</accession>
<dbReference type="AlphaFoldDB" id="A0A4R3K236"/>
<dbReference type="Pfam" id="PF03885">
    <property type="entry name" value="DUF327"/>
    <property type="match status" value="1"/>
</dbReference>
<feature type="compositionally biased region" description="Polar residues" evidence="1">
    <location>
        <begin position="1"/>
        <end position="18"/>
    </location>
</feature>
<evidence type="ECO:0000313" key="3">
    <source>
        <dbReference type="Proteomes" id="UP000295188"/>
    </source>
</evidence>
<sequence>MMKIDSLNTKQQQLFHSTENSRDVQVKGQVNDFSTELDQNQQDLSMEQLKKLLDQVTEQGAKLTQTPTFDELSSYRDLVKQFIGEAVTHMYSRQSQAGWDRLGRQKIYTTVRKIDSNLEDMAEEIRLGQASALSIAAKHDAIRGMLVDLYM</sequence>
<feature type="region of interest" description="Disordered" evidence="1">
    <location>
        <begin position="1"/>
        <end position="23"/>
    </location>
</feature>
<organism evidence="2 3">
    <name type="scientific">Pectinatus cerevisiiphilus</name>
    <dbReference type="NCBI Taxonomy" id="86956"/>
    <lineage>
        <taxon>Bacteria</taxon>
        <taxon>Bacillati</taxon>
        <taxon>Bacillota</taxon>
        <taxon>Negativicutes</taxon>
        <taxon>Selenomonadales</taxon>
        <taxon>Selenomonadaceae</taxon>
        <taxon>Pectinatus</taxon>
    </lineage>
</organism>
<proteinExistence type="predicted"/>
<dbReference type="Gene3D" id="1.20.120.490">
    <property type="entry name" value="Hypothetical protein TM1646-like domain"/>
    <property type="match status" value="1"/>
</dbReference>
<dbReference type="Proteomes" id="UP000295188">
    <property type="component" value="Unassembled WGS sequence"/>
</dbReference>
<comment type="caution">
    <text evidence="2">The sequence shown here is derived from an EMBL/GenBank/DDBJ whole genome shotgun (WGS) entry which is preliminary data.</text>
</comment>
<dbReference type="InterPro" id="IPR024042">
    <property type="entry name" value="TM1646-like_dom_sf"/>
</dbReference>
<protein>
    <recommendedName>
        <fullName evidence="4">DUF327 family protein</fullName>
    </recommendedName>
</protein>
<dbReference type="EMBL" id="SMAA01000024">
    <property type="protein sequence ID" value="TCS76166.1"/>
    <property type="molecule type" value="Genomic_DNA"/>
</dbReference>
<reference evidence="2 3" key="1">
    <citation type="submission" date="2019-03" db="EMBL/GenBank/DDBJ databases">
        <title>Genomic Encyclopedia of Type Strains, Phase IV (KMG-IV): sequencing the most valuable type-strain genomes for metagenomic binning, comparative biology and taxonomic classification.</title>
        <authorList>
            <person name="Goeker M."/>
        </authorList>
    </citation>
    <scope>NUCLEOTIDE SEQUENCE [LARGE SCALE GENOMIC DNA]</scope>
    <source>
        <strain evidence="2 3">DSM 20467</strain>
    </source>
</reference>
<name>A0A4R3K236_9FIRM</name>
<dbReference type="SUPFAM" id="SSF158397">
    <property type="entry name" value="TM1646-like"/>
    <property type="match status" value="1"/>
</dbReference>